<organism evidence="8 9">
    <name type="scientific">Azospirillum picis</name>
    <dbReference type="NCBI Taxonomy" id="488438"/>
    <lineage>
        <taxon>Bacteria</taxon>
        <taxon>Pseudomonadati</taxon>
        <taxon>Pseudomonadota</taxon>
        <taxon>Alphaproteobacteria</taxon>
        <taxon>Rhodospirillales</taxon>
        <taxon>Azospirillaceae</taxon>
        <taxon>Azospirillum</taxon>
    </lineage>
</organism>
<keyword evidence="5" id="KW-0233">DNA recombination</keyword>
<comment type="similarity">
    <text evidence="2">Belongs to the RmuC family.</text>
</comment>
<evidence type="ECO:0000256" key="7">
    <source>
        <dbReference type="SAM" id="Phobius"/>
    </source>
</evidence>
<evidence type="ECO:0000256" key="3">
    <source>
        <dbReference type="ARBA" id="ARBA00021840"/>
    </source>
</evidence>
<evidence type="ECO:0000256" key="1">
    <source>
        <dbReference type="ARBA" id="ARBA00003416"/>
    </source>
</evidence>
<dbReference type="Proteomes" id="UP001244552">
    <property type="component" value="Unassembled WGS sequence"/>
</dbReference>
<keyword evidence="7" id="KW-0812">Transmembrane</keyword>
<comment type="caution">
    <text evidence="8">The sequence shown here is derived from an EMBL/GenBank/DDBJ whole genome shotgun (WGS) entry which is preliminary data.</text>
</comment>
<sequence length="496" mass="53972">MLTQIAVNGVAVNGVTAYGMTVDGPSLGLGLLAGLLLGALVAWAVLRSVAGRAEAAAAALQAEFAVRLDHAERAEDDLREEIEARDHQIARLHGEIATARERHAQLATRLEAERTAAADKLALLERAQAALADSFKALSAEALHQNNRSFLDLARETLSGFQEQAKGDLDKRQTAIAAVVDPVRRSLEAMDRQIRDLETARAGAYEGLKQQVLSLAETQTQLRAETGNLVRALRTPAARGRWGEIQLRRVCEMAGMLDHCDFVEQATVDSGAGRLRPDLIVTLPGGKTIVVDAKTPLEGYLDGIQATEETARREGLNRHARHVREHMKQLGTKGYWDQFDDSPEFVVLFLPGENFFSAALEQDPALIEAGIDHRVILATPTTLIALLRAVAYGWRQERLADNAREISALGAELYKRLSDLGGHMERLGGQLDKAVGCYNSAVGTLESRVLVSARRFRELHATPETADMPLLEPLDHSPRRLQAAELREAVGGSAAE</sequence>
<feature type="transmembrane region" description="Helical" evidence="7">
    <location>
        <begin position="27"/>
        <end position="46"/>
    </location>
</feature>
<name>A0ABU0ML71_9PROT</name>
<evidence type="ECO:0000256" key="6">
    <source>
        <dbReference type="SAM" id="Coils"/>
    </source>
</evidence>
<keyword evidence="7" id="KW-1133">Transmembrane helix</keyword>
<evidence type="ECO:0000256" key="4">
    <source>
        <dbReference type="ARBA" id="ARBA00023054"/>
    </source>
</evidence>
<accession>A0ABU0ML71</accession>
<evidence type="ECO:0000313" key="8">
    <source>
        <dbReference type="EMBL" id="MDQ0533988.1"/>
    </source>
</evidence>
<keyword evidence="4 6" id="KW-0175">Coiled coil</keyword>
<comment type="function">
    <text evidence="1">Involved in DNA recombination.</text>
</comment>
<evidence type="ECO:0000256" key="5">
    <source>
        <dbReference type="ARBA" id="ARBA00023172"/>
    </source>
</evidence>
<protein>
    <recommendedName>
        <fullName evidence="3">DNA recombination protein RmuC homolog</fullName>
    </recommendedName>
</protein>
<keyword evidence="7" id="KW-0472">Membrane</keyword>
<feature type="coiled-coil region" evidence="6">
    <location>
        <begin position="68"/>
        <end position="127"/>
    </location>
</feature>
<proteinExistence type="inferred from homology"/>
<keyword evidence="9" id="KW-1185">Reference proteome</keyword>
<dbReference type="PANTHER" id="PTHR30563">
    <property type="entry name" value="DNA RECOMBINATION PROTEIN RMUC"/>
    <property type="match status" value="1"/>
</dbReference>
<dbReference type="InterPro" id="IPR003798">
    <property type="entry name" value="DNA_recombination_RmuC"/>
</dbReference>
<dbReference type="Pfam" id="PF02646">
    <property type="entry name" value="RmuC"/>
    <property type="match status" value="1"/>
</dbReference>
<reference evidence="8 9" key="1">
    <citation type="submission" date="2023-07" db="EMBL/GenBank/DDBJ databases">
        <title>Genomic Encyclopedia of Type Strains, Phase IV (KMG-IV): sequencing the most valuable type-strain genomes for metagenomic binning, comparative biology and taxonomic classification.</title>
        <authorList>
            <person name="Goeker M."/>
        </authorList>
    </citation>
    <scope>NUCLEOTIDE SEQUENCE [LARGE SCALE GENOMIC DNA]</scope>
    <source>
        <strain evidence="8 9">DSM 19922</strain>
    </source>
</reference>
<gene>
    <name evidence="8" type="ORF">QO018_002855</name>
</gene>
<dbReference type="PANTHER" id="PTHR30563:SF0">
    <property type="entry name" value="DNA RECOMBINATION PROTEIN RMUC"/>
    <property type="match status" value="1"/>
</dbReference>
<evidence type="ECO:0000256" key="2">
    <source>
        <dbReference type="ARBA" id="ARBA00009840"/>
    </source>
</evidence>
<dbReference type="EMBL" id="JAUSVU010000009">
    <property type="protein sequence ID" value="MDQ0533988.1"/>
    <property type="molecule type" value="Genomic_DNA"/>
</dbReference>
<dbReference type="RefSeq" id="WP_307354414.1">
    <property type="nucleotide sequence ID" value="NZ_JAGINO010000009.1"/>
</dbReference>
<evidence type="ECO:0000313" key="9">
    <source>
        <dbReference type="Proteomes" id="UP001244552"/>
    </source>
</evidence>